<dbReference type="Gene3D" id="3.40.630.30">
    <property type="match status" value="1"/>
</dbReference>
<dbReference type="CDD" id="cd04301">
    <property type="entry name" value="NAT_SF"/>
    <property type="match status" value="1"/>
</dbReference>
<dbReference type="Pfam" id="PF00583">
    <property type="entry name" value="Acetyltransf_1"/>
    <property type="match status" value="1"/>
</dbReference>
<evidence type="ECO:0000256" key="1">
    <source>
        <dbReference type="SAM" id="MobiDB-lite"/>
    </source>
</evidence>
<comment type="caution">
    <text evidence="3">The sequence shown here is derived from an EMBL/GenBank/DDBJ whole genome shotgun (WGS) entry which is preliminary data.</text>
</comment>
<feature type="region of interest" description="Disordered" evidence="1">
    <location>
        <begin position="251"/>
        <end position="275"/>
    </location>
</feature>
<evidence type="ECO:0000313" key="4">
    <source>
        <dbReference type="Proteomes" id="UP001272987"/>
    </source>
</evidence>
<protein>
    <submittedName>
        <fullName evidence="3">GNAT family N-acetyltransferase</fullName>
    </submittedName>
</protein>
<dbReference type="InterPro" id="IPR016181">
    <property type="entry name" value="Acyl_CoA_acyltransferase"/>
</dbReference>
<evidence type="ECO:0000259" key="2">
    <source>
        <dbReference type="PROSITE" id="PS51186"/>
    </source>
</evidence>
<keyword evidence="4" id="KW-1185">Reference proteome</keyword>
<evidence type="ECO:0000313" key="3">
    <source>
        <dbReference type="EMBL" id="MDX3020085.1"/>
    </source>
</evidence>
<dbReference type="PROSITE" id="PS51186">
    <property type="entry name" value="GNAT"/>
    <property type="match status" value="1"/>
</dbReference>
<dbReference type="Proteomes" id="UP001272987">
    <property type="component" value="Unassembled WGS sequence"/>
</dbReference>
<name>A0ABU4LXY4_9ACTN</name>
<dbReference type="RefSeq" id="WP_319166757.1">
    <property type="nucleotide sequence ID" value="NZ_JARAWP010000011.1"/>
</dbReference>
<sequence length="380" mass="40707">METSMRSLSVVVSEFFVGRAAAAVRTAGGKEIVTRPADNGDLPSIQDLVRRSQPGGGHSIGCSDRWVPPWSGGEVTLVTTLQDRPHELAAVTRLTANPRYPDEVELTLLVAPACQGQGIGTLLAILATQVAHQAGYWELTATLLDSNVRMRRIFAHLDGREHHGRVPGVTGEGERVVILSTDAEEPRDHGALLYRAHHAKDGSGAGGEERTPVALHGSQCREGQAGSSGEAGCTCLDPHRQGDDIRLVTEESPCPVPVSGDSVRSSKEMGSEPEPDAFEELSARGFVFVAEAVAEHRRGCPFNEELRTELVKAGRVLCLVLALPGAPADGTLQSMARAITDVLPRDHIVRSQLREALLDRPRMLLDGSSRTIIESNGMPV</sequence>
<dbReference type="InterPro" id="IPR000182">
    <property type="entry name" value="GNAT_dom"/>
</dbReference>
<proteinExistence type="predicted"/>
<organism evidence="3 4">
    <name type="scientific">Streptomyces acidiscabies</name>
    <dbReference type="NCBI Taxonomy" id="42234"/>
    <lineage>
        <taxon>Bacteria</taxon>
        <taxon>Bacillati</taxon>
        <taxon>Actinomycetota</taxon>
        <taxon>Actinomycetes</taxon>
        <taxon>Kitasatosporales</taxon>
        <taxon>Streptomycetaceae</taxon>
        <taxon>Streptomyces</taxon>
    </lineage>
</organism>
<feature type="domain" description="N-acetyltransferase" evidence="2">
    <location>
        <begin position="32"/>
        <end position="184"/>
    </location>
</feature>
<dbReference type="SUPFAM" id="SSF55729">
    <property type="entry name" value="Acyl-CoA N-acyltransferases (Nat)"/>
    <property type="match status" value="1"/>
</dbReference>
<dbReference type="EMBL" id="JARAWP010000011">
    <property type="protein sequence ID" value="MDX3020085.1"/>
    <property type="molecule type" value="Genomic_DNA"/>
</dbReference>
<gene>
    <name evidence="3" type="ORF">PV666_19665</name>
</gene>
<reference evidence="3 4" key="1">
    <citation type="journal article" date="2023" name="Microb. Genom.">
        <title>Mesoterricola silvestris gen. nov., sp. nov., Mesoterricola sediminis sp. nov., Geothrix oryzae sp. nov., Geothrix edaphica sp. nov., Geothrix rubra sp. nov., and Geothrix limicola sp. nov., six novel members of Acidobacteriota isolated from soils.</title>
        <authorList>
            <person name="Weisberg A.J."/>
            <person name="Pearce E."/>
            <person name="Kramer C.G."/>
            <person name="Chang J.H."/>
            <person name="Clarke C.R."/>
        </authorList>
    </citation>
    <scope>NUCLEOTIDE SEQUENCE [LARGE SCALE GENOMIC DNA]</scope>
    <source>
        <strain evidence="3 4">NB05-1H</strain>
    </source>
</reference>
<accession>A0ABU4LXY4</accession>